<reference evidence="2" key="1">
    <citation type="submission" date="2017-03" db="EMBL/GenBank/DDBJ databases">
        <title>Phytopthora megakarya and P. palmivora, two closely related causual agents of cacao black pod achieved similar genome size and gene model numbers by different mechanisms.</title>
        <authorList>
            <person name="Ali S."/>
            <person name="Shao J."/>
            <person name="Larry D.J."/>
            <person name="Kronmiller B."/>
            <person name="Shen D."/>
            <person name="Strem M.D."/>
            <person name="Melnick R.L."/>
            <person name="Guiltinan M.J."/>
            <person name="Tyler B.M."/>
            <person name="Meinhardt L.W."/>
            <person name="Bailey B.A."/>
        </authorList>
    </citation>
    <scope>NUCLEOTIDE SEQUENCE [LARGE SCALE GENOMIC DNA]</scope>
    <source>
        <strain evidence="2">zdho120</strain>
    </source>
</reference>
<dbReference type="EMBL" id="NBNE01004359">
    <property type="protein sequence ID" value="OWZ05582.1"/>
    <property type="molecule type" value="Genomic_DNA"/>
</dbReference>
<accession>A0A225VJS6</accession>
<protein>
    <submittedName>
        <fullName evidence="1">Uncharacterized protein</fullName>
    </submittedName>
</protein>
<name>A0A225VJS6_9STRA</name>
<dbReference type="AlphaFoldDB" id="A0A225VJS6"/>
<dbReference type="OrthoDB" id="128820at2759"/>
<evidence type="ECO:0000313" key="2">
    <source>
        <dbReference type="Proteomes" id="UP000198211"/>
    </source>
</evidence>
<dbReference type="Proteomes" id="UP000198211">
    <property type="component" value="Unassembled WGS sequence"/>
</dbReference>
<comment type="caution">
    <text evidence="1">The sequence shown here is derived from an EMBL/GenBank/DDBJ whole genome shotgun (WGS) entry which is preliminary data.</text>
</comment>
<sequence>MTPDVSDGLGSGVESLVRNWELLSLYFDDFEVQLQRQEKIGSDSLIATTSTTLTLSSRSLRQGFPHLNSDKEGGIYGGKWSALAIKLLDQRIVVHSSVRFDWDNTREQVGSIQSQSDLLTPLLHLLGNLEDVSRVFHNARITPDMKVKPLAKDG</sequence>
<gene>
    <name evidence="1" type="ORF">PHMEG_00022304</name>
</gene>
<evidence type="ECO:0000313" key="1">
    <source>
        <dbReference type="EMBL" id="OWZ05582.1"/>
    </source>
</evidence>
<proteinExistence type="predicted"/>
<organism evidence="1 2">
    <name type="scientific">Phytophthora megakarya</name>
    <dbReference type="NCBI Taxonomy" id="4795"/>
    <lineage>
        <taxon>Eukaryota</taxon>
        <taxon>Sar</taxon>
        <taxon>Stramenopiles</taxon>
        <taxon>Oomycota</taxon>
        <taxon>Peronosporomycetes</taxon>
        <taxon>Peronosporales</taxon>
        <taxon>Peronosporaceae</taxon>
        <taxon>Phytophthora</taxon>
    </lineage>
</organism>
<keyword evidence="2" id="KW-1185">Reference proteome</keyword>